<evidence type="ECO:0000313" key="2">
    <source>
        <dbReference type="Proteomes" id="UP000034852"/>
    </source>
</evidence>
<comment type="caution">
    <text evidence="1">The sequence shown here is derived from an EMBL/GenBank/DDBJ whole genome shotgun (WGS) entry which is preliminary data.</text>
</comment>
<accession>A0A0G0GWU4</accession>
<dbReference type="SUPFAM" id="SSF47598">
    <property type="entry name" value="Ribbon-helix-helix"/>
    <property type="match status" value="1"/>
</dbReference>
<evidence type="ECO:0000313" key="1">
    <source>
        <dbReference type="EMBL" id="KKQ35468.1"/>
    </source>
</evidence>
<name>A0A0G0GWU4_9BACT</name>
<dbReference type="InterPro" id="IPR005587">
    <property type="entry name" value="UPF0304_YfbU"/>
</dbReference>
<dbReference type="Proteomes" id="UP000034852">
    <property type="component" value="Unassembled WGS sequence"/>
</dbReference>
<evidence type="ECO:0008006" key="3">
    <source>
        <dbReference type="Google" id="ProtNLM"/>
    </source>
</evidence>
<reference evidence="1 2" key="1">
    <citation type="journal article" date="2015" name="Nature">
        <title>rRNA introns, odd ribosomes, and small enigmatic genomes across a large radiation of phyla.</title>
        <authorList>
            <person name="Brown C.T."/>
            <person name="Hug L.A."/>
            <person name="Thomas B.C."/>
            <person name="Sharon I."/>
            <person name="Castelle C.J."/>
            <person name="Singh A."/>
            <person name="Wilkins M.J."/>
            <person name="Williams K.H."/>
            <person name="Banfield J.F."/>
        </authorList>
    </citation>
    <scope>NUCLEOTIDE SEQUENCE [LARGE SCALE GENOMIC DNA]</scope>
</reference>
<organism evidence="1 2">
    <name type="scientific">candidate division WS6 bacterium GW2011_GWA2_37_6</name>
    <dbReference type="NCBI Taxonomy" id="1619087"/>
    <lineage>
        <taxon>Bacteria</taxon>
        <taxon>Candidatus Dojkabacteria</taxon>
    </lineage>
</organism>
<dbReference type="Gene3D" id="1.10.3190.10">
    <property type="entry name" value="yfbu gene product, domain 2"/>
    <property type="match status" value="1"/>
</dbReference>
<dbReference type="AlphaFoldDB" id="A0A0G0GWU4"/>
<dbReference type="CDD" id="cd22231">
    <property type="entry name" value="RHH_NikR_HicB-like"/>
    <property type="match status" value="1"/>
</dbReference>
<sequence length="230" mass="26821">MLQCNTFIRIGNMGQLTITLPDELETKVRKHSREGNYDSVSDFVREVILRATSERPTYWERAHLVYLMEIKQRLGEDVNEELLDALRDGYPKHYSLLDNHILRDELADEEVEFVHNVLQMYADLQSSYNQSKKKDLNIKKNISFPGFDGNAGDGHLGYLSFLVKHGRYTYVKPLDKGDAINSHMTITSMYERMLSKYNQIKRGVFDREPLTLDQISTIIKEQIHPEHRSN</sequence>
<dbReference type="InterPro" id="IPR010985">
    <property type="entry name" value="Ribbon_hlx_hlx"/>
</dbReference>
<protein>
    <recommendedName>
        <fullName evidence="3">Ribbon-helix-helix protein CopG domain-containing protein</fullName>
    </recommendedName>
</protein>
<gene>
    <name evidence="1" type="ORF">US52_C0024G0002</name>
</gene>
<dbReference type="Pfam" id="PF03887">
    <property type="entry name" value="YfbU"/>
    <property type="match status" value="1"/>
</dbReference>
<dbReference type="SUPFAM" id="SSF116960">
    <property type="entry name" value="YfbU-like"/>
    <property type="match status" value="1"/>
</dbReference>
<proteinExistence type="predicted"/>
<dbReference type="EMBL" id="LBTH01000024">
    <property type="protein sequence ID" value="KKQ35468.1"/>
    <property type="molecule type" value="Genomic_DNA"/>
</dbReference>
<dbReference type="InterPro" id="IPR023146">
    <property type="entry name" value="YfbU_alpha-helical_sf"/>
</dbReference>
<dbReference type="GO" id="GO:0006355">
    <property type="term" value="P:regulation of DNA-templated transcription"/>
    <property type="evidence" value="ECO:0007669"/>
    <property type="project" value="InterPro"/>
</dbReference>